<comment type="caution">
    <text evidence="1">The sequence shown here is derived from an EMBL/GenBank/DDBJ whole genome shotgun (WGS) entry which is preliminary data.</text>
</comment>
<reference evidence="1" key="2">
    <citation type="submission" date="2021-04" db="EMBL/GenBank/DDBJ databases">
        <authorList>
            <person name="Gilroy R."/>
        </authorList>
    </citation>
    <scope>NUCLEOTIDE SEQUENCE</scope>
    <source>
        <strain evidence="1">ChiBcec15-3976</strain>
    </source>
</reference>
<dbReference type="InterPro" id="IPR038690">
    <property type="entry name" value="NusG_2_sf"/>
</dbReference>
<sequence>MRKNDLILAAAVILAACAIFAFQYFSRRGGEQYVEITVDGEPYGTFSLNEDRTVRINETNRLVISGGSAVMEWADCPDQICVDHRPVSSGGESIICLPNKVVVSVVSSKESSLDGIAQ</sequence>
<organism evidence="1 2">
    <name type="scientific">Candidatus Mediterraneibacter quadrami</name>
    <dbReference type="NCBI Taxonomy" id="2838684"/>
    <lineage>
        <taxon>Bacteria</taxon>
        <taxon>Bacillati</taxon>
        <taxon>Bacillota</taxon>
        <taxon>Clostridia</taxon>
        <taxon>Lachnospirales</taxon>
        <taxon>Lachnospiraceae</taxon>
        <taxon>Mediterraneibacter</taxon>
    </lineage>
</organism>
<dbReference type="Proteomes" id="UP000823909">
    <property type="component" value="Unassembled WGS sequence"/>
</dbReference>
<gene>
    <name evidence="1" type="ORF">H9910_00090</name>
</gene>
<reference evidence="1" key="1">
    <citation type="journal article" date="2021" name="PeerJ">
        <title>Extensive microbial diversity within the chicken gut microbiome revealed by metagenomics and culture.</title>
        <authorList>
            <person name="Gilroy R."/>
            <person name="Ravi A."/>
            <person name="Getino M."/>
            <person name="Pursley I."/>
            <person name="Horton D.L."/>
            <person name="Alikhan N.F."/>
            <person name="Baker D."/>
            <person name="Gharbi K."/>
            <person name="Hall N."/>
            <person name="Watson M."/>
            <person name="Adriaenssens E.M."/>
            <person name="Foster-Nyarko E."/>
            <person name="Jarju S."/>
            <person name="Secka A."/>
            <person name="Antonio M."/>
            <person name="Oren A."/>
            <person name="Chaudhuri R.R."/>
            <person name="La Ragione R."/>
            <person name="Hildebrand F."/>
            <person name="Pallen M.J."/>
        </authorList>
    </citation>
    <scope>NUCLEOTIDE SEQUENCE</scope>
    <source>
        <strain evidence="1">ChiBcec15-3976</strain>
    </source>
</reference>
<name>A0A9D2U5F3_9FIRM</name>
<dbReference type="Pfam" id="PF07009">
    <property type="entry name" value="NusG_II"/>
    <property type="match status" value="1"/>
</dbReference>
<dbReference type="Gene3D" id="2.60.320.10">
    <property type="entry name" value="N-utilization substance G protein NusG, insert domain"/>
    <property type="match status" value="1"/>
</dbReference>
<evidence type="ECO:0000313" key="2">
    <source>
        <dbReference type="Proteomes" id="UP000823909"/>
    </source>
</evidence>
<dbReference type="EMBL" id="DWUU01000003">
    <property type="protein sequence ID" value="HJD41400.1"/>
    <property type="molecule type" value="Genomic_DNA"/>
</dbReference>
<dbReference type="CDD" id="cd09911">
    <property type="entry name" value="Lin0431_like"/>
    <property type="match status" value="1"/>
</dbReference>
<dbReference type="PROSITE" id="PS51257">
    <property type="entry name" value="PROKAR_LIPOPROTEIN"/>
    <property type="match status" value="1"/>
</dbReference>
<proteinExistence type="predicted"/>
<dbReference type="AlphaFoldDB" id="A0A9D2U5F3"/>
<evidence type="ECO:0000313" key="1">
    <source>
        <dbReference type="EMBL" id="HJD41400.1"/>
    </source>
</evidence>
<protein>
    <submittedName>
        <fullName evidence="1">NusG domain II-containing protein</fullName>
    </submittedName>
</protein>
<accession>A0A9D2U5F3</accession>